<keyword evidence="2" id="KW-0732">Signal</keyword>
<dbReference type="Gene3D" id="3.40.190.10">
    <property type="entry name" value="Periplasmic binding protein-like II"/>
    <property type="match status" value="1"/>
</dbReference>
<protein>
    <submittedName>
        <fullName evidence="3">Tripartite tricarboxylate transporter substrate binding protein</fullName>
    </submittedName>
</protein>
<dbReference type="Gene3D" id="3.40.190.150">
    <property type="entry name" value="Bordetella uptake gene, domain 1"/>
    <property type="match status" value="1"/>
</dbReference>
<feature type="signal peptide" evidence="2">
    <location>
        <begin position="1"/>
        <end position="26"/>
    </location>
</feature>
<keyword evidence="3" id="KW-0614">Plasmid</keyword>
<dbReference type="InterPro" id="IPR005064">
    <property type="entry name" value="BUG"/>
</dbReference>
<dbReference type="InterPro" id="IPR042100">
    <property type="entry name" value="Bug_dom1"/>
</dbReference>
<evidence type="ECO:0000256" key="1">
    <source>
        <dbReference type="ARBA" id="ARBA00006987"/>
    </source>
</evidence>
<comment type="similarity">
    <text evidence="1">Belongs to the UPF0065 (bug) family.</text>
</comment>
<dbReference type="AlphaFoldDB" id="A0A4P7LRI1"/>
<reference evidence="3 4" key="1">
    <citation type="submission" date="2019-03" db="EMBL/GenBank/DDBJ databases">
        <title>Efficiently degradation of phenoxyalkanoic acid herbicides by Cupriavidus oxalaticus strain X32.</title>
        <authorList>
            <person name="Sheng X."/>
        </authorList>
    </citation>
    <scope>NUCLEOTIDE SEQUENCE [LARGE SCALE GENOMIC DNA]</scope>
    <source>
        <strain evidence="3 4">X32</strain>
        <plasmid evidence="3 4">unnamed1</plasmid>
    </source>
</reference>
<gene>
    <name evidence="3" type="ORF">E0W60_28330</name>
</gene>
<name>A0A4P7LRI1_9BURK</name>
<dbReference type="Pfam" id="PF03401">
    <property type="entry name" value="TctC"/>
    <property type="match status" value="1"/>
</dbReference>
<sequence>MAGCRGPVTTFLAGLTLAVVPLAALAAPYPDKPIRLIVTFVPGGGADIVGRYIADKLSRSLGQPVIVENRPGAGGQIGVNAGRGSAPDGYTLTLVSSSYTVNPGLYSLKYDPVADVTPIVQVSKGPLILVSHADFAPRNVAEIISLARAKPGLLTFASSGAGSVIHLAGERFSANAKVELRHIPYKGGGAALNDVVSKQVDLYFAASASALPLIKAGKLKAYAVTSSERLPALPAVPTVAESGVPGYDVTLWYGIVGPKGMPADIVKRVNGEVNRILAQPETATKFAIDGAAPAGGTPQQFASLIGREVKNWSEIVTKLGIKPD</sequence>
<dbReference type="KEGG" id="cox:E0W60_28330"/>
<organism evidence="3 4">
    <name type="scientific">Cupriavidus oxalaticus</name>
    <dbReference type="NCBI Taxonomy" id="96344"/>
    <lineage>
        <taxon>Bacteria</taxon>
        <taxon>Pseudomonadati</taxon>
        <taxon>Pseudomonadota</taxon>
        <taxon>Betaproteobacteria</taxon>
        <taxon>Burkholderiales</taxon>
        <taxon>Burkholderiaceae</taxon>
        <taxon>Cupriavidus</taxon>
    </lineage>
</organism>
<dbReference type="Proteomes" id="UP000295294">
    <property type="component" value="Plasmid unnamed1"/>
</dbReference>
<evidence type="ECO:0000313" key="3">
    <source>
        <dbReference type="EMBL" id="QBY55061.1"/>
    </source>
</evidence>
<dbReference type="PIRSF" id="PIRSF017082">
    <property type="entry name" value="YflP"/>
    <property type="match status" value="1"/>
</dbReference>
<feature type="chain" id="PRO_5020967101" evidence="2">
    <location>
        <begin position="27"/>
        <end position="324"/>
    </location>
</feature>
<accession>A0A4P7LRI1</accession>
<dbReference type="EMBL" id="CP038636">
    <property type="protein sequence ID" value="QBY55061.1"/>
    <property type="molecule type" value="Genomic_DNA"/>
</dbReference>
<dbReference type="PANTHER" id="PTHR42928">
    <property type="entry name" value="TRICARBOXYLATE-BINDING PROTEIN"/>
    <property type="match status" value="1"/>
</dbReference>
<dbReference type="RefSeq" id="WP_135706374.1">
    <property type="nucleotide sequence ID" value="NZ_CP038636.1"/>
</dbReference>
<evidence type="ECO:0000313" key="4">
    <source>
        <dbReference type="Proteomes" id="UP000295294"/>
    </source>
</evidence>
<proteinExistence type="inferred from homology"/>
<dbReference type="OrthoDB" id="8835413at2"/>
<geneLocation type="plasmid" evidence="3">
    <name>unnamed1</name>
</geneLocation>
<dbReference type="PANTHER" id="PTHR42928:SF5">
    <property type="entry name" value="BLR1237 PROTEIN"/>
    <property type="match status" value="1"/>
</dbReference>
<evidence type="ECO:0000256" key="2">
    <source>
        <dbReference type="SAM" id="SignalP"/>
    </source>
</evidence>
<dbReference type="SUPFAM" id="SSF53850">
    <property type="entry name" value="Periplasmic binding protein-like II"/>
    <property type="match status" value="1"/>
</dbReference>
<dbReference type="CDD" id="cd13578">
    <property type="entry name" value="PBP2_Bug27"/>
    <property type="match status" value="1"/>
</dbReference>